<dbReference type="Proteomes" id="UP000217177">
    <property type="component" value="Chromosome"/>
</dbReference>
<dbReference type="EMBL" id="CP016774">
    <property type="protein sequence ID" value="ASY16704.1"/>
    <property type="molecule type" value="Genomic_DNA"/>
</dbReference>
<evidence type="ECO:0000313" key="1">
    <source>
        <dbReference type="EMBL" id="ASY16704.1"/>
    </source>
</evidence>
<dbReference type="RefSeq" id="WP_095674255.1">
    <property type="nucleotide sequence ID" value="NZ_CP016774.1"/>
</dbReference>
<keyword evidence="2" id="KW-1185">Reference proteome</keyword>
<proteinExistence type="predicted"/>
<evidence type="ECO:0008006" key="3">
    <source>
        <dbReference type="Google" id="ProtNLM"/>
    </source>
</evidence>
<reference evidence="1 2" key="1">
    <citation type="submission" date="2016-07" db="EMBL/GenBank/DDBJ databases">
        <title>High microdiversification within the ubiquitous acI lineage of Actinobacteria.</title>
        <authorList>
            <person name="Neuenschwander S.M."/>
            <person name="Salcher M."/>
            <person name="Ghai R."/>
            <person name="Pernthaler J."/>
        </authorList>
    </citation>
    <scope>NUCLEOTIDE SEQUENCE [LARGE SCALE GENOMIC DNA]</scope>
    <source>
        <strain evidence="1">MMS-IA-79</strain>
    </source>
</reference>
<sequence>MSTNFTSLFSEISIVVVSAYENTRLYKTLSSIPSGLSEIEIILVVPVDDDIELGLMDELKVRVVRDSGHWVYQAMNVGVQCASKTHVLFSNTGDELINHQSLQICLRDTYEKDETSYLFPVSVGWDEDLNSRQISLPGFLSAKRNSYVSHQ</sequence>
<gene>
    <name evidence="1" type="ORF">A1sIA79_00210</name>
</gene>
<protein>
    <recommendedName>
        <fullName evidence="3">Glycosyltransferase</fullName>
    </recommendedName>
</protein>
<evidence type="ECO:0000313" key="2">
    <source>
        <dbReference type="Proteomes" id="UP000217177"/>
    </source>
</evidence>
<accession>A0ABM6MCU1</accession>
<organism evidence="1 2">
    <name type="scientific">Candidatus Planktophila versatilis</name>
    <dbReference type="NCBI Taxonomy" id="1884905"/>
    <lineage>
        <taxon>Bacteria</taxon>
        <taxon>Bacillati</taxon>
        <taxon>Actinomycetota</taxon>
        <taxon>Actinomycetes</taxon>
        <taxon>Candidatus Nanopelagicales</taxon>
        <taxon>Candidatus Nanopelagicaceae</taxon>
        <taxon>Candidatus Planktophila</taxon>
    </lineage>
</organism>
<name>A0ABM6MCU1_9ACTN</name>